<dbReference type="SUPFAM" id="SSF53756">
    <property type="entry name" value="UDP-Glycosyltransferase/glycogen phosphorylase"/>
    <property type="match status" value="1"/>
</dbReference>
<reference evidence="5 6" key="1">
    <citation type="submission" date="2015-06" db="EMBL/GenBank/DDBJ databases">
        <title>Draft genome assembly of filamentous brackish cyanobacterium Limnoraphis robusta strain CS-951.</title>
        <authorList>
            <person name="Willis A."/>
            <person name="Parks M."/>
            <person name="Burford M.A."/>
        </authorList>
    </citation>
    <scope>NUCLEOTIDE SEQUENCE [LARGE SCALE GENOMIC DNA]</scope>
    <source>
        <strain evidence="5 6">CS-951</strain>
    </source>
</reference>
<proteinExistence type="inferred from homology"/>
<dbReference type="PATRIC" id="fig|1637645.4.peg.680"/>
<keyword evidence="2" id="KW-0328">Glycosyltransferase</keyword>
<accession>A0A0F5YE50</accession>
<dbReference type="Proteomes" id="UP000033607">
    <property type="component" value="Unassembled WGS sequence"/>
</dbReference>
<dbReference type="EMBL" id="LATL02000039">
    <property type="protein sequence ID" value="KKD36922.1"/>
    <property type="molecule type" value="Genomic_DNA"/>
</dbReference>
<dbReference type="RefSeq" id="WP_046279793.1">
    <property type="nucleotide sequence ID" value="NZ_LATL02000039.1"/>
</dbReference>
<dbReference type="InterPro" id="IPR001503">
    <property type="entry name" value="Glyco_trans_10"/>
</dbReference>
<gene>
    <name evidence="5" type="ORF">WN50_17155</name>
</gene>
<dbReference type="OrthoDB" id="494585at2"/>
<dbReference type="Pfam" id="PF00852">
    <property type="entry name" value="Glyco_transf_10"/>
    <property type="match status" value="1"/>
</dbReference>
<dbReference type="PANTHER" id="PTHR11929:SF194">
    <property type="entry name" value="ALPHA-(1,3)-FUCOSYLTRANSFERASE 10"/>
    <property type="match status" value="1"/>
</dbReference>
<dbReference type="InterPro" id="IPR038577">
    <property type="entry name" value="GT10-like_C_sf"/>
</dbReference>
<comment type="caution">
    <text evidence="5">The sequence shown here is derived from an EMBL/GenBank/DDBJ whole genome shotgun (WGS) entry which is preliminary data.</text>
</comment>
<dbReference type="AlphaFoldDB" id="A0A0F5YE50"/>
<keyword evidence="3 5" id="KW-0808">Transferase</keyword>
<evidence type="ECO:0000313" key="6">
    <source>
        <dbReference type="Proteomes" id="UP000033607"/>
    </source>
</evidence>
<dbReference type="PANTHER" id="PTHR11929">
    <property type="entry name" value="ALPHA- 1,3 -FUCOSYLTRANSFERASE"/>
    <property type="match status" value="1"/>
</dbReference>
<name>A0A0F5YE50_9CYAN</name>
<dbReference type="GO" id="GO:0016020">
    <property type="term" value="C:membrane"/>
    <property type="evidence" value="ECO:0007669"/>
    <property type="project" value="InterPro"/>
</dbReference>
<sequence length="323" mass="37725">MNPKTVGMITSYPGENQSDWLWQQTPESFGKWGNIIIRANAPQPDFLLLYQFDFPRKSTPKKKISLRERLRQLRQPKPPEPNLQEKFRGVPKERMIYLLREPPLEEILEINQHNYQQAQLYCDYVSGPDQFAPVPDYMPAIWYHGNSFRELNEMASPEKIRTCSWITSGVNRSQNHQKRLNFLKQIVEQKFEVDLYGRNLPSWSNAQGSLNNKWYGMAPYYYNLSIENYAENDLYVSEKLWDALLAWCLPIYYGGPAADKLLPPGSFLRLPSIDEKGIAFIKEVISTPEHWYAAKEAIAEARQIILHKLNLMAWLDGYVSKFL</sequence>
<dbReference type="GO" id="GO:0046920">
    <property type="term" value="F:alpha-(1-&gt;3)-fucosyltransferase activity"/>
    <property type="evidence" value="ECO:0007669"/>
    <property type="project" value="TreeGrafter"/>
</dbReference>
<evidence type="ECO:0000256" key="3">
    <source>
        <dbReference type="ARBA" id="ARBA00022679"/>
    </source>
</evidence>
<comment type="similarity">
    <text evidence="1">Belongs to the glycosyltransferase 10 family.</text>
</comment>
<evidence type="ECO:0000256" key="2">
    <source>
        <dbReference type="ARBA" id="ARBA00022676"/>
    </source>
</evidence>
<dbReference type="Gene3D" id="3.40.50.11660">
    <property type="entry name" value="Glycosyl transferase family 10, C-terminal domain"/>
    <property type="match status" value="1"/>
</dbReference>
<feature type="domain" description="Fucosyltransferase C-terminal" evidence="4">
    <location>
        <begin position="158"/>
        <end position="269"/>
    </location>
</feature>
<evidence type="ECO:0000259" key="4">
    <source>
        <dbReference type="Pfam" id="PF00852"/>
    </source>
</evidence>
<evidence type="ECO:0000256" key="1">
    <source>
        <dbReference type="ARBA" id="ARBA00008919"/>
    </source>
</evidence>
<protein>
    <submittedName>
        <fullName evidence="5">Glycosyltransferase</fullName>
    </submittedName>
</protein>
<dbReference type="InterPro" id="IPR055270">
    <property type="entry name" value="Glyco_tran_10_C"/>
</dbReference>
<organism evidence="5 6">
    <name type="scientific">Limnoraphis robusta CS-951</name>
    <dbReference type="NCBI Taxonomy" id="1637645"/>
    <lineage>
        <taxon>Bacteria</taxon>
        <taxon>Bacillati</taxon>
        <taxon>Cyanobacteriota</taxon>
        <taxon>Cyanophyceae</taxon>
        <taxon>Oscillatoriophycideae</taxon>
        <taxon>Oscillatoriales</taxon>
        <taxon>Sirenicapillariaceae</taxon>
        <taxon>Limnoraphis</taxon>
    </lineage>
</organism>
<evidence type="ECO:0000313" key="5">
    <source>
        <dbReference type="EMBL" id="KKD36922.1"/>
    </source>
</evidence>